<feature type="chain" id="PRO_5002223828" description="Secreted protein" evidence="1">
    <location>
        <begin position="17"/>
        <end position="101"/>
    </location>
</feature>
<dbReference type="EMBL" id="KN835953">
    <property type="protein sequence ID" value="KIK33386.1"/>
    <property type="molecule type" value="Genomic_DNA"/>
</dbReference>
<evidence type="ECO:0000313" key="2">
    <source>
        <dbReference type="EMBL" id="KIK33386.1"/>
    </source>
</evidence>
<name>A0A0C9ZVG2_9AGAM</name>
<sequence>MASCSNTLLLPHLCFATLLCTSPSIHYLSQHPMCLSHYPSWSAISNADTREAAQIVLSPASSTQLMQCSCLTATRLGALRPQILYISSPKIHYGRLHSYYT</sequence>
<evidence type="ECO:0008006" key="4">
    <source>
        <dbReference type="Google" id="ProtNLM"/>
    </source>
</evidence>
<proteinExistence type="predicted"/>
<dbReference type="AlphaFoldDB" id="A0A0C9ZVG2"/>
<reference evidence="3" key="2">
    <citation type="submission" date="2015-01" db="EMBL/GenBank/DDBJ databases">
        <title>Evolutionary Origins and Diversification of the Mycorrhizal Mutualists.</title>
        <authorList>
            <consortium name="DOE Joint Genome Institute"/>
            <consortium name="Mycorrhizal Genomics Consortium"/>
            <person name="Kohler A."/>
            <person name="Kuo A."/>
            <person name="Nagy L.G."/>
            <person name="Floudas D."/>
            <person name="Copeland A."/>
            <person name="Barry K.W."/>
            <person name="Cichocki N."/>
            <person name="Veneault-Fourrey C."/>
            <person name="LaButti K."/>
            <person name="Lindquist E.A."/>
            <person name="Lipzen A."/>
            <person name="Lundell T."/>
            <person name="Morin E."/>
            <person name="Murat C."/>
            <person name="Riley R."/>
            <person name="Ohm R."/>
            <person name="Sun H."/>
            <person name="Tunlid A."/>
            <person name="Henrissat B."/>
            <person name="Grigoriev I.V."/>
            <person name="Hibbett D.S."/>
            <person name="Martin F."/>
        </authorList>
    </citation>
    <scope>NUCLEOTIDE SEQUENCE [LARGE SCALE GENOMIC DNA]</scope>
    <source>
        <strain evidence="3">UH-Slu-Lm8-n1</strain>
    </source>
</reference>
<reference evidence="2 3" key="1">
    <citation type="submission" date="2014-04" db="EMBL/GenBank/DDBJ databases">
        <authorList>
            <consortium name="DOE Joint Genome Institute"/>
            <person name="Kuo A."/>
            <person name="Ruytinx J."/>
            <person name="Rineau F."/>
            <person name="Colpaert J."/>
            <person name="Kohler A."/>
            <person name="Nagy L.G."/>
            <person name="Floudas D."/>
            <person name="Copeland A."/>
            <person name="Barry K.W."/>
            <person name="Cichocki N."/>
            <person name="Veneault-Fourrey C."/>
            <person name="LaButti K."/>
            <person name="Lindquist E.A."/>
            <person name="Lipzen A."/>
            <person name="Lundell T."/>
            <person name="Morin E."/>
            <person name="Murat C."/>
            <person name="Sun H."/>
            <person name="Tunlid A."/>
            <person name="Henrissat B."/>
            <person name="Grigoriev I.V."/>
            <person name="Hibbett D.S."/>
            <person name="Martin F."/>
            <person name="Nordberg H.P."/>
            <person name="Cantor M.N."/>
            <person name="Hua S.X."/>
        </authorList>
    </citation>
    <scope>NUCLEOTIDE SEQUENCE [LARGE SCALE GENOMIC DNA]</scope>
    <source>
        <strain evidence="2 3">UH-Slu-Lm8-n1</strain>
    </source>
</reference>
<organism evidence="2 3">
    <name type="scientific">Suillus luteus UH-Slu-Lm8-n1</name>
    <dbReference type="NCBI Taxonomy" id="930992"/>
    <lineage>
        <taxon>Eukaryota</taxon>
        <taxon>Fungi</taxon>
        <taxon>Dikarya</taxon>
        <taxon>Basidiomycota</taxon>
        <taxon>Agaricomycotina</taxon>
        <taxon>Agaricomycetes</taxon>
        <taxon>Agaricomycetidae</taxon>
        <taxon>Boletales</taxon>
        <taxon>Suillineae</taxon>
        <taxon>Suillaceae</taxon>
        <taxon>Suillus</taxon>
    </lineage>
</organism>
<feature type="signal peptide" evidence="1">
    <location>
        <begin position="1"/>
        <end position="16"/>
    </location>
</feature>
<keyword evidence="1" id="KW-0732">Signal</keyword>
<protein>
    <recommendedName>
        <fullName evidence="4">Secreted protein</fullName>
    </recommendedName>
</protein>
<dbReference type="HOGENOM" id="CLU_2293565_0_0_1"/>
<evidence type="ECO:0000256" key="1">
    <source>
        <dbReference type="SAM" id="SignalP"/>
    </source>
</evidence>
<keyword evidence="3" id="KW-1185">Reference proteome</keyword>
<dbReference type="InParanoid" id="A0A0C9ZVG2"/>
<accession>A0A0C9ZVG2</accession>
<dbReference type="Proteomes" id="UP000054485">
    <property type="component" value="Unassembled WGS sequence"/>
</dbReference>
<gene>
    <name evidence="2" type="ORF">CY34DRAFT_713355</name>
</gene>
<evidence type="ECO:0000313" key="3">
    <source>
        <dbReference type="Proteomes" id="UP000054485"/>
    </source>
</evidence>